<comment type="similarity">
    <text evidence="2 5">Belongs to the isochorismate synthase family.</text>
</comment>
<dbReference type="PANTHER" id="PTHR47253">
    <property type="match status" value="1"/>
</dbReference>
<comment type="pathway">
    <text evidence="5">Quinol/quinone metabolism; menaquinone biosynthesis.</text>
</comment>
<dbReference type="InterPro" id="IPR015890">
    <property type="entry name" value="Chorismate_C"/>
</dbReference>
<evidence type="ECO:0000313" key="8">
    <source>
        <dbReference type="Proteomes" id="UP001057998"/>
    </source>
</evidence>
<keyword evidence="3 5" id="KW-0460">Magnesium</keyword>
<evidence type="ECO:0000313" key="7">
    <source>
        <dbReference type="EMBL" id="UTV26917.1"/>
    </source>
</evidence>
<keyword evidence="5" id="KW-0479">Metal-binding</keyword>
<evidence type="ECO:0000259" key="6">
    <source>
        <dbReference type="Pfam" id="PF00425"/>
    </source>
</evidence>
<dbReference type="InterPro" id="IPR004561">
    <property type="entry name" value="IsoChor_synthase"/>
</dbReference>
<dbReference type="Proteomes" id="UP001057998">
    <property type="component" value="Chromosome 1"/>
</dbReference>
<keyword evidence="5" id="KW-0474">Menaquinone biosynthesis</keyword>
<dbReference type="Pfam" id="PF00425">
    <property type="entry name" value="Chorismate_bind"/>
    <property type="match status" value="1"/>
</dbReference>
<dbReference type="GO" id="GO:0008909">
    <property type="term" value="F:isochorismate synthase activity"/>
    <property type="evidence" value="ECO:0007669"/>
    <property type="project" value="UniProtKB-EC"/>
</dbReference>
<gene>
    <name evidence="5" type="primary">menF</name>
    <name evidence="7" type="ORF">NNL38_11230</name>
</gene>
<evidence type="ECO:0000256" key="5">
    <source>
        <dbReference type="HAMAP-Rule" id="MF_01935"/>
    </source>
</evidence>
<dbReference type="EC" id="5.4.4.2" evidence="5"/>
<keyword evidence="8" id="KW-1185">Reference proteome</keyword>
<evidence type="ECO:0000256" key="1">
    <source>
        <dbReference type="ARBA" id="ARBA00000799"/>
    </source>
</evidence>
<dbReference type="PANTHER" id="PTHR47253:SF4">
    <property type="entry name" value="ISOCHORISMATE SYNTHASE 2, CHLOROPLASTIC"/>
    <property type="match status" value="1"/>
</dbReference>
<dbReference type="NCBIfam" id="TIGR00543">
    <property type="entry name" value="isochor_syn"/>
    <property type="match status" value="1"/>
</dbReference>
<dbReference type="InterPro" id="IPR005801">
    <property type="entry name" value="ADC_synthase"/>
</dbReference>
<comment type="pathway">
    <text evidence="5">Quinol/quinone metabolism; 1,4-dihydroxy-2-naphthoate biosynthesis; 1,4-dihydroxy-2-naphthoate from chorismate: step 1/7.</text>
</comment>
<evidence type="ECO:0000256" key="2">
    <source>
        <dbReference type="ARBA" id="ARBA00005297"/>
    </source>
</evidence>
<organism evidence="7 8">
    <name type="scientific">Photobacterium atrarenae</name>
    <dbReference type="NCBI Taxonomy" id="865757"/>
    <lineage>
        <taxon>Bacteria</taxon>
        <taxon>Pseudomonadati</taxon>
        <taxon>Pseudomonadota</taxon>
        <taxon>Gammaproteobacteria</taxon>
        <taxon>Vibrionales</taxon>
        <taxon>Vibrionaceae</taxon>
        <taxon>Photobacterium</taxon>
    </lineage>
</organism>
<dbReference type="InterPro" id="IPR034681">
    <property type="entry name" value="MenF"/>
</dbReference>
<dbReference type="HAMAP" id="MF_01935">
    <property type="entry name" value="MenF"/>
    <property type="match status" value="1"/>
</dbReference>
<dbReference type="InterPro" id="IPR044250">
    <property type="entry name" value="MenF-like"/>
</dbReference>
<accession>A0ABY5GCG9</accession>
<evidence type="ECO:0000256" key="3">
    <source>
        <dbReference type="ARBA" id="ARBA00022842"/>
    </source>
</evidence>
<feature type="binding site" evidence="5">
    <location>
        <position position="414"/>
    </location>
    <ligand>
        <name>Mg(2+)</name>
        <dbReference type="ChEBI" id="CHEBI:18420"/>
    </ligand>
</feature>
<dbReference type="RefSeq" id="WP_255388127.1">
    <property type="nucleotide sequence ID" value="NZ_CP101508.1"/>
</dbReference>
<feature type="active site" description="Proton donor" evidence="5">
    <location>
        <position position="236"/>
    </location>
</feature>
<feature type="binding site" evidence="5">
    <location>
        <position position="280"/>
    </location>
    <ligand>
        <name>Mg(2+)</name>
        <dbReference type="ChEBI" id="CHEBI:18420"/>
    </ligand>
</feature>
<dbReference type="SUPFAM" id="SSF56322">
    <property type="entry name" value="ADC synthase"/>
    <property type="match status" value="1"/>
</dbReference>
<keyword evidence="4 5" id="KW-0413">Isomerase</keyword>
<comment type="cofactor">
    <cofactor evidence="5">
        <name>Mg(2+)</name>
        <dbReference type="ChEBI" id="CHEBI:18420"/>
    </cofactor>
</comment>
<reference evidence="7" key="1">
    <citation type="submission" date="2022-07" db="EMBL/GenBank/DDBJ databases">
        <title>Genome sequencing of Photobacterium atrarenae GJH2-4.</title>
        <authorList>
            <person name="Park S.-J."/>
        </authorList>
    </citation>
    <scope>NUCLEOTIDE SEQUENCE</scope>
    <source>
        <strain evidence="7">GJH2-4</strain>
    </source>
</reference>
<comment type="catalytic activity">
    <reaction evidence="1 5">
        <text>chorismate = isochorismate</text>
        <dbReference type="Rhea" id="RHEA:18985"/>
        <dbReference type="ChEBI" id="CHEBI:29748"/>
        <dbReference type="ChEBI" id="CHEBI:29780"/>
        <dbReference type="EC" id="5.4.4.2"/>
    </reaction>
</comment>
<feature type="active site" description="Proton acceptor" evidence="5">
    <location>
        <position position="186"/>
    </location>
</feature>
<protein>
    <recommendedName>
        <fullName evidence="5">Isochorismate synthase MenF</fullName>
        <ecNumber evidence="5">5.4.4.2</ecNumber>
    </recommendedName>
    <alternativeName>
        <fullName evidence="5">Isochorismate mutase</fullName>
    </alternativeName>
</protein>
<dbReference type="EMBL" id="CP101508">
    <property type="protein sequence ID" value="UTV26917.1"/>
    <property type="molecule type" value="Genomic_DNA"/>
</dbReference>
<sequence length="454" mass="49845">MTGLQTAISSLVESIQAAGPSTHRVSVAVCWPETADVIGWMASQPIYPQFFWQARDGRETVVALGQLQTFSEPVAAEQAVRGQQRVWGGQSFDSRTVHNRRCLSAFFFLPALELSQTPQGWQLSANLAPEHKERTVQVLQQLVPSVARIPAIRCGIRHRSDTPDFAQWSETLDQALHAIEQGALDKVVLARRTTLSLDGTLTPAQLLQASRSKNHSSFHFMLAQDARHGFVGSTPERLFLRQAESCRTEALAGTIARGHGEAEDYRLAQWLLEDSKNRYENQLVVDDIVQRLTPCCSELAVAGTPELVKLRQIQHLKRSISAALNIGVTSAALLECLQPTAAIAGLPRDAALGFIETHEPFARGWYSGAVGYIGQAQSEFCVAIRSALMQDGELHLFAGAGIVPGSTAVSEWQELERKTETLSHLLGAENTAPEIPMTLDMAPTRERNRERNTA</sequence>
<feature type="domain" description="Chorismate-utilising enzyme C-terminal" evidence="6">
    <location>
        <begin position="165"/>
        <end position="418"/>
    </location>
</feature>
<evidence type="ECO:0000256" key="4">
    <source>
        <dbReference type="ARBA" id="ARBA00023235"/>
    </source>
</evidence>
<name>A0ABY5GCG9_9GAMM</name>
<proteinExistence type="inferred from homology"/>
<dbReference type="Gene3D" id="3.60.120.10">
    <property type="entry name" value="Anthranilate synthase"/>
    <property type="match status" value="1"/>
</dbReference>
<comment type="function">
    <text evidence="5">Catalyzes the conversion of chorismate to isochorismate.</text>
</comment>